<dbReference type="Pfam" id="PF03928">
    <property type="entry name" value="HbpS-like"/>
    <property type="match status" value="1"/>
</dbReference>
<dbReference type="eggNOG" id="COG3193">
    <property type="taxonomic scope" value="Bacteria"/>
</dbReference>
<name>A4XNQ8_ECTM1</name>
<organism evidence="1">
    <name type="scientific">Ectopseudomonas mendocina (strain ymp)</name>
    <name type="common">Pseudomonas mendocina</name>
    <dbReference type="NCBI Taxonomy" id="399739"/>
    <lineage>
        <taxon>Bacteria</taxon>
        <taxon>Pseudomonadati</taxon>
        <taxon>Pseudomonadota</taxon>
        <taxon>Gammaproteobacteria</taxon>
        <taxon>Pseudomonadales</taxon>
        <taxon>Pseudomonadaceae</taxon>
        <taxon>Ectopseudomonas</taxon>
    </lineage>
</organism>
<dbReference type="EMBL" id="CP000680">
    <property type="protein sequence ID" value="ABP82974.1"/>
    <property type="molecule type" value="Genomic_DNA"/>
</dbReference>
<sequence>MRGGGRTAKHTRYAMQHKAVLSQREVSQILQAARSEAQQQGWAVAIAVVDDGGHPLALERLDGCAPIGAYIATEKARSAALGRRETKGYEDMVNGGRTAFVSAPLLTSLEGGVPLLVDGQVIGAVGVSGVKAEQDAQVARAGIAAL</sequence>
<evidence type="ECO:0000313" key="1">
    <source>
        <dbReference type="EMBL" id="ABP82974.1"/>
    </source>
</evidence>
<dbReference type="SUPFAM" id="SSF143744">
    <property type="entry name" value="GlcG-like"/>
    <property type="match status" value="1"/>
</dbReference>
<evidence type="ECO:0008006" key="2">
    <source>
        <dbReference type="Google" id="ProtNLM"/>
    </source>
</evidence>
<dbReference type="Gene3D" id="3.30.450.150">
    <property type="entry name" value="Haem-degrading domain"/>
    <property type="match status" value="1"/>
</dbReference>
<gene>
    <name evidence="1" type="ordered locus">Pmen_0200</name>
</gene>
<dbReference type="InterPro" id="IPR005624">
    <property type="entry name" value="PduO/GlcC-like"/>
</dbReference>
<dbReference type="HOGENOM" id="CLU_103773_1_2_6"/>
<dbReference type="InterPro" id="IPR038084">
    <property type="entry name" value="PduO/GlcC-like_sf"/>
</dbReference>
<dbReference type="AlphaFoldDB" id="A4XNQ8"/>
<accession>A4XNQ8</accession>
<dbReference type="STRING" id="399739.Pmen_0200"/>
<dbReference type="PANTHER" id="PTHR34309">
    <property type="entry name" value="SLR1406 PROTEIN"/>
    <property type="match status" value="1"/>
</dbReference>
<proteinExistence type="predicted"/>
<dbReference type="KEGG" id="pmy:Pmen_0200"/>
<dbReference type="PANTHER" id="PTHR34309:SF1">
    <property type="entry name" value="PROTEIN GLCG"/>
    <property type="match status" value="1"/>
</dbReference>
<reference evidence="1" key="1">
    <citation type="submission" date="2007-04" db="EMBL/GenBank/DDBJ databases">
        <title>Complete sequence of Pseudomonas mendocina ymp.</title>
        <authorList>
            <consortium name="US DOE Joint Genome Institute"/>
            <person name="Copeland A."/>
            <person name="Lucas S."/>
            <person name="Lapidus A."/>
            <person name="Barry K."/>
            <person name="Glavina del Rio T."/>
            <person name="Dalin E."/>
            <person name="Tice H."/>
            <person name="Pitluck S."/>
            <person name="Kiss H."/>
            <person name="Brettin T."/>
            <person name="Detter J.C."/>
            <person name="Bruce D."/>
            <person name="Han C."/>
            <person name="Schmutz J."/>
            <person name="Larimer F."/>
            <person name="Land M."/>
            <person name="Hauser L."/>
            <person name="Kyrpides N."/>
            <person name="Mikhailova N."/>
            <person name="Hersman L."/>
            <person name="Dubois J."/>
            <person name="Maurice P."/>
            <person name="Richardson P."/>
        </authorList>
    </citation>
    <scope>NUCLEOTIDE SEQUENCE [LARGE SCALE GENOMIC DNA]</scope>
    <source>
        <strain evidence="1">Ymp</strain>
    </source>
</reference>
<protein>
    <recommendedName>
        <fullName evidence="2">GlcG protein</fullName>
    </recommendedName>
</protein>
<dbReference type="InterPro" id="IPR052517">
    <property type="entry name" value="GlcG_carb_metab_protein"/>
</dbReference>